<keyword evidence="2" id="KW-1185">Reference proteome</keyword>
<sequence length="60" mass="6707">SRFSSLHFSPFSQLRVGNDFWATLAERRSSGSRVMFIMRHLSRLPSTTSGSGLPSFSISQ</sequence>
<dbReference type="EMBL" id="JASAOG010000026">
    <property type="protein sequence ID" value="KAK0062207.1"/>
    <property type="molecule type" value="Genomic_DNA"/>
</dbReference>
<dbReference type="Proteomes" id="UP001233172">
    <property type="component" value="Unassembled WGS sequence"/>
</dbReference>
<evidence type="ECO:0000313" key="2">
    <source>
        <dbReference type="Proteomes" id="UP001233172"/>
    </source>
</evidence>
<reference evidence="1" key="1">
    <citation type="journal article" date="2023" name="PLoS Negl. Trop. Dis.">
        <title>A genome sequence for Biomphalaria pfeifferi, the major vector snail for the human-infecting parasite Schistosoma mansoni.</title>
        <authorList>
            <person name="Bu L."/>
            <person name="Lu L."/>
            <person name="Laidemitt M.R."/>
            <person name="Zhang S.M."/>
            <person name="Mutuku M."/>
            <person name="Mkoji G."/>
            <person name="Steinauer M."/>
            <person name="Loker E.S."/>
        </authorList>
    </citation>
    <scope>NUCLEOTIDE SEQUENCE</scope>
    <source>
        <strain evidence="1">KasaAsao</strain>
    </source>
</reference>
<dbReference type="AlphaFoldDB" id="A0AAD8FEQ2"/>
<feature type="non-terminal residue" evidence="1">
    <location>
        <position position="1"/>
    </location>
</feature>
<name>A0AAD8FEQ2_BIOPF</name>
<proteinExistence type="predicted"/>
<reference evidence="1" key="2">
    <citation type="submission" date="2023-04" db="EMBL/GenBank/DDBJ databases">
        <authorList>
            <person name="Bu L."/>
            <person name="Lu L."/>
            <person name="Laidemitt M.R."/>
            <person name="Zhang S.M."/>
            <person name="Mutuku M."/>
            <person name="Mkoji G."/>
            <person name="Steinauer M."/>
            <person name="Loker E.S."/>
        </authorList>
    </citation>
    <scope>NUCLEOTIDE SEQUENCE</scope>
    <source>
        <strain evidence="1">KasaAsao</strain>
        <tissue evidence="1">Whole Snail</tissue>
    </source>
</reference>
<organism evidence="1 2">
    <name type="scientific">Biomphalaria pfeifferi</name>
    <name type="common">Bloodfluke planorb</name>
    <name type="synonym">Freshwater snail</name>
    <dbReference type="NCBI Taxonomy" id="112525"/>
    <lineage>
        <taxon>Eukaryota</taxon>
        <taxon>Metazoa</taxon>
        <taxon>Spiralia</taxon>
        <taxon>Lophotrochozoa</taxon>
        <taxon>Mollusca</taxon>
        <taxon>Gastropoda</taxon>
        <taxon>Heterobranchia</taxon>
        <taxon>Euthyneura</taxon>
        <taxon>Panpulmonata</taxon>
        <taxon>Hygrophila</taxon>
        <taxon>Lymnaeoidea</taxon>
        <taxon>Planorbidae</taxon>
        <taxon>Biomphalaria</taxon>
    </lineage>
</organism>
<comment type="caution">
    <text evidence="1">The sequence shown here is derived from an EMBL/GenBank/DDBJ whole genome shotgun (WGS) entry which is preliminary data.</text>
</comment>
<protein>
    <submittedName>
        <fullName evidence="1">Uncharacterized protein</fullName>
    </submittedName>
</protein>
<gene>
    <name evidence="1" type="ORF">Bpfe_008308</name>
</gene>
<evidence type="ECO:0000313" key="1">
    <source>
        <dbReference type="EMBL" id="KAK0062207.1"/>
    </source>
</evidence>
<accession>A0AAD8FEQ2</accession>